<gene>
    <name evidence="1" type="ORF">C1H76_7691</name>
</gene>
<protein>
    <recommendedName>
        <fullName evidence="3">F-box domain-containing protein</fullName>
    </recommendedName>
</protein>
<comment type="caution">
    <text evidence="1">The sequence shown here is derived from an EMBL/GenBank/DDBJ whole genome shotgun (WGS) entry which is preliminary data.</text>
</comment>
<dbReference type="AlphaFoldDB" id="A0A4U7AU50"/>
<evidence type="ECO:0008006" key="3">
    <source>
        <dbReference type="Google" id="ProtNLM"/>
    </source>
</evidence>
<dbReference type="EMBL" id="PTQR01000100">
    <property type="protein sequence ID" value="TKX20190.1"/>
    <property type="molecule type" value="Genomic_DNA"/>
</dbReference>
<name>A0A4U7AU50_9PEZI</name>
<evidence type="ECO:0000313" key="2">
    <source>
        <dbReference type="Proteomes" id="UP000308133"/>
    </source>
</evidence>
<proteinExistence type="predicted"/>
<dbReference type="Proteomes" id="UP000308133">
    <property type="component" value="Unassembled WGS sequence"/>
</dbReference>
<reference evidence="1 2" key="1">
    <citation type="submission" date="2018-02" db="EMBL/GenBank/DDBJ databases">
        <title>Draft genome sequences of Elsinoe sp., causing black scab on jojoba.</title>
        <authorList>
            <person name="Stodart B."/>
            <person name="Jeffress S."/>
            <person name="Ash G."/>
            <person name="Arun Chinnappa K."/>
        </authorList>
    </citation>
    <scope>NUCLEOTIDE SEQUENCE [LARGE SCALE GENOMIC DNA]</scope>
    <source>
        <strain evidence="1 2">Hillstone_2</strain>
    </source>
</reference>
<evidence type="ECO:0000313" key="1">
    <source>
        <dbReference type="EMBL" id="TKX20190.1"/>
    </source>
</evidence>
<accession>A0A4U7AU50</accession>
<organism evidence="1 2">
    <name type="scientific">Elsinoe australis</name>
    <dbReference type="NCBI Taxonomy" id="40998"/>
    <lineage>
        <taxon>Eukaryota</taxon>
        <taxon>Fungi</taxon>
        <taxon>Dikarya</taxon>
        <taxon>Ascomycota</taxon>
        <taxon>Pezizomycotina</taxon>
        <taxon>Dothideomycetes</taxon>
        <taxon>Dothideomycetidae</taxon>
        <taxon>Myriangiales</taxon>
        <taxon>Elsinoaceae</taxon>
        <taxon>Elsinoe</taxon>
    </lineage>
</organism>
<sequence length="244" mass="27278">MLPLPREILDVVVDGLDSSSVARFAQCSRTYHSWYLPRVYHTVEVGDFADPQSCETISWQHLASFVKAQHSHSSASKHIKVLKANTEVPYTEDRVDGYRQERNVVIALSPSDLDLLRDTARLWADSDEDAGRWAFALEHGRRLDDAWLAMLLTTATGVETLDLQLNMNDVAALGPIDRGLTAASSWTWRTLIHPPSYSFNKTAGTLCHSNRASLEDLALRGFCFSDSHTRSQAGGRSETYEALR</sequence>